<evidence type="ECO:0000256" key="1">
    <source>
        <dbReference type="SAM" id="MobiDB-lite"/>
    </source>
</evidence>
<protein>
    <submittedName>
        <fullName evidence="2">Uncharacterized protein</fullName>
    </submittedName>
</protein>
<keyword evidence="3" id="KW-1185">Reference proteome</keyword>
<dbReference type="SUPFAM" id="SSF54637">
    <property type="entry name" value="Thioesterase/thiol ester dehydrase-isomerase"/>
    <property type="match status" value="1"/>
</dbReference>
<reference evidence="2 3" key="1">
    <citation type="submission" date="2023-01" db="EMBL/GenBank/DDBJ databases">
        <title>Analysis of 21 Apiospora genomes using comparative genomics revels a genus with tremendous synthesis potential of carbohydrate active enzymes and secondary metabolites.</title>
        <authorList>
            <person name="Sorensen T."/>
        </authorList>
    </citation>
    <scope>NUCLEOTIDE SEQUENCE [LARGE SCALE GENOMIC DNA]</scope>
    <source>
        <strain evidence="2 3">CBS 24483</strain>
    </source>
</reference>
<feature type="compositionally biased region" description="Basic and acidic residues" evidence="1">
    <location>
        <begin position="174"/>
        <end position="187"/>
    </location>
</feature>
<dbReference type="Proteomes" id="UP001391051">
    <property type="component" value="Unassembled WGS sequence"/>
</dbReference>
<dbReference type="InterPro" id="IPR029069">
    <property type="entry name" value="HotDog_dom_sf"/>
</dbReference>
<name>A0ABR1PSE9_9PEZI</name>
<evidence type="ECO:0000313" key="2">
    <source>
        <dbReference type="EMBL" id="KAK7937366.1"/>
    </source>
</evidence>
<comment type="caution">
    <text evidence="2">The sequence shown here is derived from an EMBL/GenBank/DDBJ whole genome shotgun (WGS) entry which is preliminary data.</text>
</comment>
<evidence type="ECO:0000313" key="3">
    <source>
        <dbReference type="Proteomes" id="UP001391051"/>
    </source>
</evidence>
<dbReference type="InterPro" id="IPR052741">
    <property type="entry name" value="Mitochondrial_HTD2"/>
</dbReference>
<dbReference type="EMBL" id="JAQQWE010000010">
    <property type="protein sequence ID" value="KAK7937366.1"/>
    <property type="molecule type" value="Genomic_DNA"/>
</dbReference>
<dbReference type="GeneID" id="92083518"/>
<organism evidence="2 3">
    <name type="scientific">Apiospora aurea</name>
    <dbReference type="NCBI Taxonomy" id="335848"/>
    <lineage>
        <taxon>Eukaryota</taxon>
        <taxon>Fungi</taxon>
        <taxon>Dikarya</taxon>
        <taxon>Ascomycota</taxon>
        <taxon>Pezizomycotina</taxon>
        <taxon>Sordariomycetes</taxon>
        <taxon>Xylariomycetidae</taxon>
        <taxon>Amphisphaeriales</taxon>
        <taxon>Apiosporaceae</taxon>
        <taxon>Apiospora</taxon>
    </lineage>
</organism>
<accession>A0ABR1PSE9</accession>
<sequence length="352" mass="37925">MSIRARTLGWSTQRTILLRSRIPPLTQGRCGPIQLQRQRRHLATSARDAADQMTRTFADRTMTRRQVLDGNQLQKLSLTLGRPHLHSGLDVSETPPPDGTPLPPGYHLVYFTPGGLESELGPDGTDRTFNAPAPFTRRMWAGGHMTWTPPPAQPLRVGQRAEERTRLLSATPKKSRDGGGDGPRRGGEGVLGARGAGAGGSAVLDLSAGGAGCACGGFSGGAGYYCAGSFDGGRPYPYRQLRWSPVGLFRLSALTFNGHKIHYDGSWTRSVEDHPGCVVHGPLNLISMLDYWRDVCGEGPVGGITYRAMSPLYAGDTYRISAQKPVQSDDGKSWEVLVQNGELVCMKGTITA</sequence>
<dbReference type="Gene3D" id="3.10.129.10">
    <property type="entry name" value="Hotdog Thioesterase"/>
    <property type="match status" value="1"/>
</dbReference>
<dbReference type="PANTHER" id="PTHR28152:SF2">
    <property type="entry name" value="N-TERMINAL OF MAOC-LIKE DEHYDRATASE DOMAIN-CONTAINING PROTEIN"/>
    <property type="match status" value="1"/>
</dbReference>
<proteinExistence type="predicted"/>
<dbReference type="PANTHER" id="PTHR28152">
    <property type="entry name" value="HYDROXYACYL-THIOESTER DEHYDRATASE TYPE 2, MITOCHONDRIAL"/>
    <property type="match status" value="1"/>
</dbReference>
<feature type="region of interest" description="Disordered" evidence="1">
    <location>
        <begin position="150"/>
        <end position="192"/>
    </location>
</feature>
<gene>
    <name evidence="2" type="ORF">PG986_014234</name>
</gene>
<dbReference type="RefSeq" id="XP_066692694.1">
    <property type="nucleotide sequence ID" value="XM_066850456.1"/>
</dbReference>